<dbReference type="AlphaFoldDB" id="A0A936TEV5"/>
<dbReference type="EMBL" id="JADJZA010000001">
    <property type="protein sequence ID" value="MBK9295905.1"/>
    <property type="molecule type" value="Genomic_DNA"/>
</dbReference>
<reference evidence="8 9" key="1">
    <citation type="submission" date="2020-10" db="EMBL/GenBank/DDBJ databases">
        <title>Connecting structure to function with the recovery of over 1000 high-quality activated sludge metagenome-assembled genomes encoding full-length rRNA genes using long-read sequencing.</title>
        <authorList>
            <person name="Singleton C.M."/>
            <person name="Petriglieri F."/>
            <person name="Kristensen J.M."/>
            <person name="Kirkegaard R.H."/>
            <person name="Michaelsen T.Y."/>
            <person name="Andersen M.H."/>
            <person name="Karst S.M."/>
            <person name="Dueholm M.S."/>
            <person name="Nielsen P.H."/>
            <person name="Albertsen M."/>
        </authorList>
    </citation>
    <scope>NUCLEOTIDE SEQUENCE [LARGE SCALE GENOMIC DNA]</scope>
    <source>
        <strain evidence="8">Lyne_18-Q3-R50-59_MAXAC.006</strain>
    </source>
</reference>
<evidence type="ECO:0000256" key="4">
    <source>
        <dbReference type="ARBA" id="ARBA00023065"/>
    </source>
</evidence>
<keyword evidence="7" id="KW-1003">Cell membrane</keyword>
<sequence>MSDTRTENYAEALLGLARAEGAEAVVADELYRVAREIDNNVELSTTLSDLALPADRRTKVVTDVLGGKVAPATLAALAAVVAAGRADELGAIAQQLAERTAGDAGQALTTIRTAVALTPDQQQRLAAALEAAAGRPIAPKFLVDPDVVGGVHAEIGDQVIDGTVRSRLAQLRELF</sequence>
<gene>
    <name evidence="7 8" type="primary">atpH</name>
    <name evidence="8" type="ORF">IPN02_03330</name>
</gene>
<evidence type="ECO:0000313" key="8">
    <source>
        <dbReference type="EMBL" id="MBK9295905.1"/>
    </source>
</evidence>
<dbReference type="NCBIfam" id="TIGR01145">
    <property type="entry name" value="ATP_synt_delta"/>
    <property type="match status" value="1"/>
</dbReference>
<evidence type="ECO:0000256" key="1">
    <source>
        <dbReference type="ARBA" id="ARBA00004370"/>
    </source>
</evidence>
<dbReference type="Pfam" id="PF00213">
    <property type="entry name" value="OSCP"/>
    <property type="match status" value="1"/>
</dbReference>
<evidence type="ECO:0000256" key="2">
    <source>
        <dbReference type="ARBA" id="ARBA00022448"/>
    </source>
</evidence>
<organism evidence="8 9">
    <name type="scientific">Candidatus Neomicrothrix subdominans</name>
    <dbReference type="NCBI Taxonomy" id="2954438"/>
    <lineage>
        <taxon>Bacteria</taxon>
        <taxon>Bacillati</taxon>
        <taxon>Actinomycetota</taxon>
        <taxon>Acidimicrobiia</taxon>
        <taxon>Acidimicrobiales</taxon>
        <taxon>Microthrixaceae</taxon>
        <taxon>Candidatus Neomicrothrix</taxon>
    </lineage>
</organism>
<dbReference type="InterPro" id="IPR000711">
    <property type="entry name" value="ATPase_OSCP/dsu"/>
</dbReference>
<keyword evidence="5 7" id="KW-0472">Membrane</keyword>
<dbReference type="GO" id="GO:0005886">
    <property type="term" value="C:plasma membrane"/>
    <property type="evidence" value="ECO:0007669"/>
    <property type="project" value="UniProtKB-SubCell"/>
</dbReference>
<protein>
    <recommendedName>
        <fullName evidence="7">ATP synthase subunit delta</fullName>
    </recommendedName>
    <alternativeName>
        <fullName evidence="7">ATP synthase F(1) sector subunit delta</fullName>
    </alternativeName>
    <alternativeName>
        <fullName evidence="7">F-type ATPase subunit delta</fullName>
        <shortName evidence="7">F-ATPase subunit delta</shortName>
    </alternativeName>
</protein>
<dbReference type="HAMAP" id="MF_01416">
    <property type="entry name" value="ATP_synth_delta_bact"/>
    <property type="match status" value="1"/>
</dbReference>
<comment type="subcellular location">
    <subcellularLocation>
        <location evidence="7">Cell membrane</location>
        <topology evidence="7">Peripheral membrane protein</topology>
    </subcellularLocation>
    <subcellularLocation>
        <location evidence="1">Membrane</location>
    </subcellularLocation>
</comment>
<evidence type="ECO:0000256" key="5">
    <source>
        <dbReference type="ARBA" id="ARBA00023136"/>
    </source>
</evidence>
<evidence type="ECO:0000313" key="9">
    <source>
        <dbReference type="Proteomes" id="UP000727993"/>
    </source>
</evidence>
<accession>A0A936TEV5</accession>
<dbReference type="InterPro" id="IPR026015">
    <property type="entry name" value="ATP_synth_OSCP/delta_N_sf"/>
</dbReference>
<dbReference type="Proteomes" id="UP000727993">
    <property type="component" value="Unassembled WGS sequence"/>
</dbReference>
<evidence type="ECO:0000256" key="7">
    <source>
        <dbReference type="HAMAP-Rule" id="MF_01416"/>
    </source>
</evidence>
<dbReference type="GO" id="GO:0045259">
    <property type="term" value="C:proton-transporting ATP synthase complex"/>
    <property type="evidence" value="ECO:0007669"/>
    <property type="project" value="UniProtKB-KW"/>
</dbReference>
<name>A0A936TEV5_9ACTN</name>
<dbReference type="PRINTS" id="PR00125">
    <property type="entry name" value="ATPASEDELTA"/>
</dbReference>
<evidence type="ECO:0000256" key="3">
    <source>
        <dbReference type="ARBA" id="ARBA00022781"/>
    </source>
</evidence>
<comment type="function">
    <text evidence="7">F(1)F(0) ATP synthase produces ATP from ADP in the presence of a proton or sodium gradient. F-type ATPases consist of two structural domains, F(1) containing the extramembraneous catalytic core and F(0) containing the membrane proton channel, linked together by a central stalk and a peripheral stalk. During catalysis, ATP synthesis in the catalytic domain of F(1) is coupled via a rotary mechanism of the central stalk subunits to proton translocation.</text>
</comment>
<proteinExistence type="inferred from homology"/>
<comment type="function">
    <text evidence="7">This protein is part of the stalk that links CF(0) to CF(1). It either transmits conformational changes from CF(0) to CF(1) or is implicated in proton conduction.</text>
</comment>
<keyword evidence="3 7" id="KW-0375">Hydrogen ion transport</keyword>
<dbReference type="Gene3D" id="1.10.520.20">
    <property type="entry name" value="N-terminal domain of the delta subunit of the F1F0-ATP synthase"/>
    <property type="match status" value="1"/>
</dbReference>
<dbReference type="GO" id="GO:0046933">
    <property type="term" value="F:proton-transporting ATP synthase activity, rotational mechanism"/>
    <property type="evidence" value="ECO:0007669"/>
    <property type="project" value="UniProtKB-UniRule"/>
</dbReference>
<keyword evidence="2 7" id="KW-0813">Transport</keyword>
<comment type="caution">
    <text evidence="8">The sequence shown here is derived from an EMBL/GenBank/DDBJ whole genome shotgun (WGS) entry which is preliminary data.</text>
</comment>
<dbReference type="SUPFAM" id="SSF47928">
    <property type="entry name" value="N-terminal domain of the delta subunit of the F1F0-ATP synthase"/>
    <property type="match status" value="1"/>
</dbReference>
<keyword evidence="4 7" id="KW-0406">Ion transport</keyword>
<comment type="similarity">
    <text evidence="7">Belongs to the ATPase delta chain family.</text>
</comment>
<keyword evidence="6 7" id="KW-0066">ATP synthesis</keyword>
<keyword evidence="7" id="KW-0139">CF(1)</keyword>
<dbReference type="PANTHER" id="PTHR11910">
    <property type="entry name" value="ATP SYNTHASE DELTA CHAIN"/>
    <property type="match status" value="1"/>
</dbReference>
<evidence type="ECO:0000256" key="6">
    <source>
        <dbReference type="ARBA" id="ARBA00023310"/>
    </source>
</evidence>